<accession>A0A4Q4KP92</accession>
<dbReference type="EMBL" id="SETE01000002">
    <property type="protein sequence ID" value="RYM35172.1"/>
    <property type="molecule type" value="Genomic_DNA"/>
</dbReference>
<evidence type="ECO:0000313" key="2">
    <source>
        <dbReference type="Proteomes" id="UP000293952"/>
    </source>
</evidence>
<keyword evidence="2" id="KW-1185">Reference proteome</keyword>
<comment type="caution">
    <text evidence="1">The sequence shown here is derived from an EMBL/GenBank/DDBJ whole genome shotgun (WGS) entry which is preliminary data.</text>
</comment>
<dbReference type="AlphaFoldDB" id="A0A4Q4KP92"/>
<name>A0A4Q4KP92_9FLAO</name>
<dbReference type="Proteomes" id="UP000293952">
    <property type="component" value="Unassembled WGS sequence"/>
</dbReference>
<organism evidence="1 2">
    <name type="scientific">Brumimicrobium glaciale</name>
    <dbReference type="NCBI Taxonomy" id="200475"/>
    <lineage>
        <taxon>Bacteria</taxon>
        <taxon>Pseudomonadati</taxon>
        <taxon>Bacteroidota</taxon>
        <taxon>Flavobacteriia</taxon>
        <taxon>Flavobacteriales</taxon>
        <taxon>Crocinitomicaceae</taxon>
        <taxon>Brumimicrobium</taxon>
    </lineage>
</organism>
<protein>
    <submittedName>
        <fullName evidence="1">Ribose-5-phosphate isomerase</fullName>
    </submittedName>
</protein>
<dbReference type="GO" id="GO:0016853">
    <property type="term" value="F:isomerase activity"/>
    <property type="evidence" value="ECO:0007669"/>
    <property type="project" value="UniProtKB-KW"/>
</dbReference>
<sequence>MAKAEYSVYVIELSKRVFTDNAKFRNANPQYNGSMQCVYVGMTSKTPAERFEQHKTGYISKKGHKISANIVEKYGKYLRPSLYNHLNPMKTQAEALKMEEQLAFELRRQKYAVWFN</sequence>
<evidence type="ECO:0000313" key="1">
    <source>
        <dbReference type="EMBL" id="RYM35172.1"/>
    </source>
</evidence>
<gene>
    <name evidence="1" type="ORF">ERX46_07285</name>
</gene>
<dbReference type="RefSeq" id="WP_130093180.1">
    <property type="nucleotide sequence ID" value="NZ_SETE01000002.1"/>
</dbReference>
<reference evidence="1 2" key="1">
    <citation type="submission" date="2019-02" db="EMBL/GenBank/DDBJ databases">
        <title>Genome sequence of the sea-ice species Brumimicrobium glaciale.</title>
        <authorList>
            <person name="Bowman J.P."/>
        </authorList>
    </citation>
    <scope>NUCLEOTIDE SEQUENCE [LARGE SCALE GENOMIC DNA]</scope>
    <source>
        <strain evidence="1 2">IC156</strain>
    </source>
</reference>
<dbReference type="OrthoDB" id="7190053at2"/>
<keyword evidence="1" id="KW-0413">Isomerase</keyword>
<proteinExistence type="predicted"/>